<dbReference type="GeneID" id="81391976"/>
<dbReference type="PANTHER" id="PTHR37171">
    <property type="entry name" value="SERINE/THREONINE-PROTEIN KINASE YRZF-RELATED"/>
    <property type="match status" value="1"/>
</dbReference>
<proteinExistence type="predicted"/>
<dbReference type="EMBL" id="JAPMSZ010000004">
    <property type="protein sequence ID" value="KAJ5104879.1"/>
    <property type="molecule type" value="Genomic_DNA"/>
</dbReference>
<evidence type="ECO:0000313" key="2">
    <source>
        <dbReference type="EMBL" id="KAJ5104879.1"/>
    </source>
</evidence>
<dbReference type="Gene3D" id="1.10.510.10">
    <property type="entry name" value="Transferase(Phosphotransferase) domain 1"/>
    <property type="match status" value="1"/>
</dbReference>
<dbReference type="SUPFAM" id="SSF56112">
    <property type="entry name" value="Protein kinase-like (PK-like)"/>
    <property type="match status" value="1"/>
</dbReference>
<dbReference type="PROSITE" id="PS50011">
    <property type="entry name" value="PROTEIN_KINASE_DOM"/>
    <property type="match status" value="1"/>
</dbReference>
<keyword evidence="3" id="KW-1185">Reference proteome</keyword>
<dbReference type="AlphaFoldDB" id="A0A9W9KFS6"/>
<reference evidence="2" key="2">
    <citation type="journal article" date="2023" name="IMA Fungus">
        <title>Comparative genomic study of the Penicillium genus elucidates a diverse pangenome and 15 lateral gene transfer events.</title>
        <authorList>
            <person name="Petersen C."/>
            <person name="Sorensen T."/>
            <person name="Nielsen M.R."/>
            <person name="Sondergaard T.E."/>
            <person name="Sorensen J.L."/>
            <person name="Fitzpatrick D.A."/>
            <person name="Frisvad J.C."/>
            <person name="Nielsen K.L."/>
        </authorList>
    </citation>
    <scope>NUCLEOTIDE SEQUENCE</scope>
    <source>
        <strain evidence="2">IBT 34128</strain>
    </source>
</reference>
<reference evidence="2" key="1">
    <citation type="submission" date="2022-11" db="EMBL/GenBank/DDBJ databases">
        <authorList>
            <person name="Petersen C."/>
        </authorList>
    </citation>
    <scope>NUCLEOTIDE SEQUENCE</scope>
    <source>
        <strain evidence="2">IBT 34128</strain>
    </source>
</reference>
<dbReference type="RefSeq" id="XP_056513875.1">
    <property type="nucleotide sequence ID" value="XM_056652808.1"/>
</dbReference>
<dbReference type="PANTHER" id="PTHR37171:SF1">
    <property type="entry name" value="SERINE_THREONINE-PROTEIN KINASE YRZF-RELATED"/>
    <property type="match status" value="1"/>
</dbReference>
<sequence>MGAPLVNPDLASMQLKAEIGHSEASSIFWIELQGSSYALKVVGVLDLHKRSFHDNGDPGVTKNGRDLNRFRNEVNAYKNLDAFGVCDSGLVPKYYGSIDRLNPSSYEPWLNGFVDDKFHPNAILLEYLPDPEPLNCVNYSKERHSKAMEALAQVHNALVVHNDIYPKNILIVPGCPERVVLIDFDVAKTFPTKELMDEELGIQSPRPIKAAEYEFGILGGFGKALEEDQKEGLPPNTSFY</sequence>
<dbReference type="InterPro" id="IPR052396">
    <property type="entry name" value="Meiotic_Drive_Suppr_Kinase"/>
</dbReference>
<dbReference type="Pfam" id="PF06293">
    <property type="entry name" value="Kdo"/>
    <property type="match status" value="1"/>
</dbReference>
<comment type="caution">
    <text evidence="2">The sequence shown here is derived from an EMBL/GenBank/DDBJ whole genome shotgun (WGS) entry which is preliminary data.</text>
</comment>
<dbReference type="GO" id="GO:0004672">
    <property type="term" value="F:protein kinase activity"/>
    <property type="evidence" value="ECO:0007669"/>
    <property type="project" value="InterPro"/>
</dbReference>
<evidence type="ECO:0000313" key="3">
    <source>
        <dbReference type="Proteomes" id="UP001141434"/>
    </source>
</evidence>
<feature type="domain" description="Protein kinase" evidence="1">
    <location>
        <begin position="13"/>
        <end position="240"/>
    </location>
</feature>
<dbReference type="OrthoDB" id="4185642at2759"/>
<protein>
    <recommendedName>
        <fullName evidence="1">Protein kinase domain-containing protein</fullName>
    </recommendedName>
</protein>
<dbReference type="GO" id="GO:0005524">
    <property type="term" value="F:ATP binding"/>
    <property type="evidence" value="ECO:0007669"/>
    <property type="project" value="InterPro"/>
</dbReference>
<evidence type="ECO:0000259" key="1">
    <source>
        <dbReference type="PROSITE" id="PS50011"/>
    </source>
</evidence>
<name>A0A9W9KFS6_9EURO</name>
<dbReference type="InterPro" id="IPR000719">
    <property type="entry name" value="Prot_kinase_dom"/>
</dbReference>
<organism evidence="2 3">
    <name type="scientific">Penicillium alfredii</name>
    <dbReference type="NCBI Taxonomy" id="1506179"/>
    <lineage>
        <taxon>Eukaryota</taxon>
        <taxon>Fungi</taxon>
        <taxon>Dikarya</taxon>
        <taxon>Ascomycota</taxon>
        <taxon>Pezizomycotina</taxon>
        <taxon>Eurotiomycetes</taxon>
        <taxon>Eurotiomycetidae</taxon>
        <taxon>Eurotiales</taxon>
        <taxon>Aspergillaceae</taxon>
        <taxon>Penicillium</taxon>
    </lineage>
</organism>
<dbReference type="InterPro" id="IPR011009">
    <property type="entry name" value="Kinase-like_dom_sf"/>
</dbReference>
<accession>A0A9W9KFS6</accession>
<gene>
    <name evidence="2" type="ORF">NUU61_002226</name>
</gene>
<dbReference type="Proteomes" id="UP001141434">
    <property type="component" value="Unassembled WGS sequence"/>
</dbReference>